<proteinExistence type="predicted"/>
<organism evidence="1 2">
    <name type="scientific">Antarcticirhabdus aurantiaca</name>
    <dbReference type="NCBI Taxonomy" id="2606717"/>
    <lineage>
        <taxon>Bacteria</taxon>
        <taxon>Pseudomonadati</taxon>
        <taxon>Pseudomonadota</taxon>
        <taxon>Alphaproteobacteria</taxon>
        <taxon>Hyphomicrobiales</taxon>
        <taxon>Aurantimonadaceae</taxon>
        <taxon>Antarcticirhabdus</taxon>
    </lineage>
</organism>
<accession>A0ACD4NLL6</accession>
<dbReference type="Proteomes" id="UP001163223">
    <property type="component" value="Chromosome"/>
</dbReference>
<evidence type="ECO:0000313" key="2">
    <source>
        <dbReference type="Proteomes" id="UP001163223"/>
    </source>
</evidence>
<protein>
    <submittedName>
        <fullName evidence="1">LysE family transporter</fullName>
    </submittedName>
</protein>
<gene>
    <name evidence="1" type="ORF">OXU80_23525</name>
</gene>
<dbReference type="EMBL" id="CP113520">
    <property type="protein sequence ID" value="WAJ27780.1"/>
    <property type="molecule type" value="Genomic_DNA"/>
</dbReference>
<reference evidence="1" key="1">
    <citation type="submission" date="2022-11" db="EMBL/GenBank/DDBJ databases">
        <title>beta-Carotene-producing bacterium, Jeongeuplla avenae sp. nov., alleviates the salt stress of Arabidopsis seedlings.</title>
        <authorList>
            <person name="Jiang L."/>
            <person name="Lee J."/>
        </authorList>
    </citation>
    <scope>NUCLEOTIDE SEQUENCE</scope>
    <source>
        <strain evidence="1">DY_R2A_6</strain>
    </source>
</reference>
<name>A0ACD4NLL6_9HYPH</name>
<keyword evidence="2" id="KW-1185">Reference proteome</keyword>
<sequence>MPDPVPTAPLLAFATTYMMLAALPGPNFLVVAQASLSPRPRAGILAAAGIATGAGLLALLTLSLASRLGPDPAMALAAQAGFAGLLLLVGGRALMRLARPASSAASPRAPTAARRGVFVLAFATAAANPVSAAFFGSYLVASRSGSDAGLSAPAAAGTVFLVAALWFGALAWALSAGPFRSFLGRYRDVLDAAIALGLLMAGTAMLVRLLTAT</sequence>
<evidence type="ECO:0000313" key="1">
    <source>
        <dbReference type="EMBL" id="WAJ27780.1"/>
    </source>
</evidence>